<name>A0ABV0DKQ1_9PSED</name>
<dbReference type="InterPro" id="IPR045351">
    <property type="entry name" value="DUF6531"/>
</dbReference>
<reference evidence="6 7" key="1">
    <citation type="submission" date="2024-05" db="EMBL/GenBank/DDBJ databases">
        <title>Sequence of Lycoming College course isolates.</title>
        <authorList>
            <person name="Reigle C.A."/>
            <person name="Newman J.D."/>
        </authorList>
    </citation>
    <scope>NUCLEOTIDE SEQUENCE [LARGE SCALE GENOMIC DNA]</scope>
    <source>
        <strain evidence="6 7">CAR-09</strain>
    </source>
</reference>
<dbReference type="InterPro" id="IPR001826">
    <property type="entry name" value="RHS"/>
</dbReference>
<feature type="region of interest" description="Disordered" evidence="2">
    <location>
        <begin position="298"/>
        <end position="355"/>
    </location>
</feature>
<dbReference type="InterPro" id="IPR022385">
    <property type="entry name" value="Rhs_assc_core"/>
</dbReference>
<feature type="domain" description="Teneurin-like YD-shell" evidence="5">
    <location>
        <begin position="1032"/>
        <end position="1224"/>
    </location>
</feature>
<evidence type="ECO:0000313" key="7">
    <source>
        <dbReference type="Proteomes" id="UP001424532"/>
    </source>
</evidence>
<evidence type="ECO:0000259" key="4">
    <source>
        <dbReference type="Pfam" id="PF20148"/>
    </source>
</evidence>
<evidence type="ECO:0000256" key="2">
    <source>
        <dbReference type="SAM" id="MobiDB-lite"/>
    </source>
</evidence>
<dbReference type="CDD" id="cd20743">
    <property type="entry name" value="FIX_RhsA-like"/>
    <property type="match status" value="1"/>
</dbReference>
<feature type="domain" description="Teneurin-like YD-shell" evidence="5">
    <location>
        <begin position="717"/>
        <end position="838"/>
    </location>
</feature>
<proteinExistence type="predicted"/>
<dbReference type="InterPro" id="IPR006530">
    <property type="entry name" value="YD"/>
</dbReference>
<protein>
    <submittedName>
        <fullName evidence="6">RHS repeat-associated core domain-containing protein</fullName>
    </submittedName>
</protein>
<evidence type="ECO:0000259" key="3">
    <source>
        <dbReference type="Pfam" id="PF03527"/>
    </source>
</evidence>
<dbReference type="InterPro" id="IPR056823">
    <property type="entry name" value="TEN-like_YD-shell"/>
</dbReference>
<organism evidence="6 7">
    <name type="scientific">Pseudomonas sichuanensis</name>
    <dbReference type="NCBI Taxonomy" id="2213015"/>
    <lineage>
        <taxon>Bacteria</taxon>
        <taxon>Pseudomonadati</taxon>
        <taxon>Pseudomonadota</taxon>
        <taxon>Gammaproteobacteria</taxon>
        <taxon>Pseudomonadales</taxon>
        <taxon>Pseudomonadaceae</taxon>
        <taxon>Pseudomonas</taxon>
    </lineage>
</organism>
<evidence type="ECO:0000259" key="5">
    <source>
        <dbReference type="Pfam" id="PF25023"/>
    </source>
</evidence>
<dbReference type="RefSeq" id="WP_347151375.1">
    <property type="nucleotide sequence ID" value="NZ_JBDLYL010000032.1"/>
</dbReference>
<evidence type="ECO:0000313" key="6">
    <source>
        <dbReference type="EMBL" id="MEN8642420.1"/>
    </source>
</evidence>
<accession>A0ABV0DKQ1</accession>
<comment type="caution">
    <text evidence="6">The sequence shown here is derived from an EMBL/GenBank/DDBJ whole genome shotgun (WGS) entry which is preliminary data.</text>
</comment>
<feature type="domain" description="DUF6531" evidence="4">
    <location>
        <begin position="355"/>
        <end position="429"/>
    </location>
</feature>
<dbReference type="InterPro" id="IPR050708">
    <property type="entry name" value="T6SS_VgrG/RHS"/>
</dbReference>
<dbReference type="PANTHER" id="PTHR32305:SF15">
    <property type="entry name" value="PROTEIN RHSA-RELATED"/>
    <property type="match status" value="1"/>
</dbReference>
<feature type="domain" description="RHS protein conserved region" evidence="3">
    <location>
        <begin position="1335"/>
        <end position="1370"/>
    </location>
</feature>
<dbReference type="Pfam" id="PF20148">
    <property type="entry name" value="DUF6531"/>
    <property type="match status" value="1"/>
</dbReference>
<evidence type="ECO:0000256" key="1">
    <source>
        <dbReference type="ARBA" id="ARBA00022737"/>
    </source>
</evidence>
<dbReference type="PANTHER" id="PTHR32305">
    <property type="match status" value="1"/>
</dbReference>
<sequence>MSGETTQRESQVAVAPLNTIDVKDVGRGAAAFDAWLQSVSGGYVTLERIKTVAGTLPVVGNIMALVDALGDVVTLVKSKNRQLLDWVSLGINLIGVLPTPPTMAAARMSLRPTLFLVRQELRNSAKMLLGDSLITVLSGHLNATIAGTIDDFVKQAQPKIAEILADAGALGTKVTGEIADGLEKVVLGQLDAKGDKATASQQMAAASDQLLYDPKTAISNFFGAVHSAYKAAGKGLANSATSKLLPDEIKTKVLANTGQLRALGPEMTQQLNKLADPGTQMSIGWMLNVLDGAVKGFRKRNRNGQPGVVKPDTVTQVEREQSKGQLAVSGKQAPAEQTPSPKRPPCPPEPKARTGHSISFSLGSEFILHTDFSLPGPFPIEWQRTYHSRLAEYDQGSLGARWVTEFTTRIDVVGKGLVFHDHDGRSHAFDLPKVGKALFNAIEDLLLVRSSEEELVICRGFVRKEYYLRVGDRYYLRKIQLGNDAGCMLHYEHRHEGRPVLSDIITFQGDAQDVLRHLGALIDDHGHITGLWEMRDGQPLRQLCAYHYDDQGDLTAAQDENGAAWHYQYQHHLVTRYTDRTGRGMNLEWDGSSAQAKAIHEWADDGSYDTRLEWDENIRLTYVTDAHGQETWYYYDILGHLYRVRYPDERSEWIFRDDRKKVVRHVHADGSEDRYDYDDQGSVIRHIRADHSKVHIAYDGRRHPIKIRDAEGGLWLRDYDLKGNLIEATDPLGNTTEFAYTPSGLVKAIKDAAGNEKKLAYNAADQLVEYTDCSGKTSQWAYDDLGRLVLFTDAAGSKTAYEYQAGQLAKVIHPDNTEERFERDAEGRLLAHADALDRCTTWSYNTAGLLAERVDAAEHTLRYRWDKLGRLIGLENENESKATFLHDPVGRLLEEKGFDGLVTRYRYDPDSGRLASTQVGQRRIDITFDAVGRLASRVASLGGQRQEETFAYDGNGKLIQAINADSKLQWFFDEAGNLTREHQYYFKTDVPMVAVWQHAYDALNHRVSTTRPDGHKVSVLTYGSGHVLGMTLDQHELLAYERDDLHREVVRHQGNQLMQTQAWDPAGRLQEQLLGSHDGKSTLLKRQYQYDAVGQLTDIHDTRRGHLAYQYDPVGRLLQATSRLGVETFAFDPAGNLLDDNAQQLNRPLERDPRRNKRMDNLLREYAGTHYQYDERGNLVHSLHNGDKARLTWDLFDRLTRFDDSKLSVVYSYDALGRRLHKHSSARYQDDPRSGSGWNRMQRAKRQRELGCGYTLYGWDGDTLAWESSPPQGEGETGRTVHYLYEPGSFVPVVQAQRNTPIRLLRQPDWHGREYDFDQDPLWQTEVKAQPFEAIAWYQCDHLGTPMELTDHNGEVAWTAQYKAWGEVREARSEWARQVGMSNPIRFQGQYHDHETGLHYNRYRYYDPRIGRFINQDPISYLGGFNLYQYVPNPIDWIDPWGLKRIKNAVEGDRRHQEFNAEIKAAHPNASIQSECYLRDATGRSVKDPLTGERRRVDTAVIENGTATTYEVTSMAADKAEQQAKESRILAAGGGYVRDRETREIIPVSGPSKVHRRA</sequence>
<dbReference type="Proteomes" id="UP001424532">
    <property type="component" value="Unassembled WGS sequence"/>
</dbReference>
<dbReference type="Pfam" id="PF03527">
    <property type="entry name" value="RHS"/>
    <property type="match status" value="1"/>
</dbReference>
<dbReference type="Pfam" id="PF25023">
    <property type="entry name" value="TEN_YD-shell"/>
    <property type="match status" value="2"/>
</dbReference>
<dbReference type="EMBL" id="JBDLYL010000032">
    <property type="protein sequence ID" value="MEN8642420.1"/>
    <property type="molecule type" value="Genomic_DNA"/>
</dbReference>
<dbReference type="NCBIfam" id="TIGR01643">
    <property type="entry name" value="YD_repeat_2x"/>
    <property type="match status" value="7"/>
</dbReference>
<dbReference type="PRINTS" id="PR00394">
    <property type="entry name" value="RHSPROTEIN"/>
</dbReference>
<dbReference type="NCBIfam" id="TIGR03696">
    <property type="entry name" value="Rhs_assc_core"/>
    <property type="match status" value="1"/>
</dbReference>
<gene>
    <name evidence="6" type="ORF">ABFE88_22475</name>
</gene>
<keyword evidence="7" id="KW-1185">Reference proteome</keyword>
<keyword evidence="1" id="KW-0677">Repeat</keyword>
<dbReference type="Gene3D" id="2.180.10.10">
    <property type="entry name" value="RHS repeat-associated core"/>
    <property type="match status" value="3"/>
</dbReference>